<protein>
    <submittedName>
        <fullName evidence="1">Uncharacterized protein</fullName>
    </submittedName>
</protein>
<organism evidence="1 2">
    <name type="scientific">Hibiscus sabdariffa</name>
    <name type="common">roselle</name>
    <dbReference type="NCBI Taxonomy" id="183260"/>
    <lineage>
        <taxon>Eukaryota</taxon>
        <taxon>Viridiplantae</taxon>
        <taxon>Streptophyta</taxon>
        <taxon>Embryophyta</taxon>
        <taxon>Tracheophyta</taxon>
        <taxon>Spermatophyta</taxon>
        <taxon>Magnoliopsida</taxon>
        <taxon>eudicotyledons</taxon>
        <taxon>Gunneridae</taxon>
        <taxon>Pentapetalae</taxon>
        <taxon>rosids</taxon>
        <taxon>malvids</taxon>
        <taxon>Malvales</taxon>
        <taxon>Malvaceae</taxon>
        <taxon>Malvoideae</taxon>
        <taxon>Hibiscus</taxon>
    </lineage>
</organism>
<gene>
    <name evidence="1" type="ORF">V6N11_076363</name>
</gene>
<dbReference type="Proteomes" id="UP001396334">
    <property type="component" value="Unassembled WGS sequence"/>
</dbReference>
<evidence type="ECO:0000313" key="1">
    <source>
        <dbReference type="EMBL" id="KAK8996115.1"/>
    </source>
</evidence>
<accession>A0ABR2Q611</accession>
<name>A0ABR2Q611_9ROSI</name>
<proteinExistence type="predicted"/>
<keyword evidence="2" id="KW-1185">Reference proteome</keyword>
<reference evidence="1 2" key="1">
    <citation type="journal article" date="2024" name="G3 (Bethesda)">
        <title>Genome assembly of Hibiscus sabdariffa L. provides insights into metabolisms of medicinal natural products.</title>
        <authorList>
            <person name="Kim T."/>
        </authorList>
    </citation>
    <scope>NUCLEOTIDE SEQUENCE [LARGE SCALE GENOMIC DNA]</scope>
    <source>
        <strain evidence="1">TK-2024</strain>
        <tissue evidence="1">Old leaves</tissue>
    </source>
</reference>
<comment type="caution">
    <text evidence="1">The sequence shown here is derived from an EMBL/GenBank/DDBJ whole genome shotgun (WGS) entry which is preliminary data.</text>
</comment>
<dbReference type="EMBL" id="JBBPBN010000045">
    <property type="protein sequence ID" value="KAK8996115.1"/>
    <property type="molecule type" value="Genomic_DNA"/>
</dbReference>
<sequence length="134" mass="15011">MNDDMVCWDDLAEEIERNSGAEASLRNHACMHVERVSDFLQKPKVQEGSGMNSELPVAQKKLIRQFRQKKPVAVHSSQGKPRLSKDILAGVSVTGQASKPQLFVFIARYLLVLSKVLGCHTMSDVLHSGFRRHL</sequence>
<evidence type="ECO:0000313" key="2">
    <source>
        <dbReference type="Proteomes" id="UP001396334"/>
    </source>
</evidence>